<dbReference type="SUPFAM" id="SSF54909">
    <property type="entry name" value="Dimeric alpha+beta barrel"/>
    <property type="match status" value="1"/>
</dbReference>
<dbReference type="OrthoDB" id="287932at2"/>
<organism evidence="2 3">
    <name type="scientific">Azospirillum oryzae</name>
    <dbReference type="NCBI Taxonomy" id="286727"/>
    <lineage>
        <taxon>Bacteria</taxon>
        <taxon>Pseudomonadati</taxon>
        <taxon>Pseudomonadota</taxon>
        <taxon>Alphaproteobacteria</taxon>
        <taxon>Rhodospirillales</taxon>
        <taxon>Azospirillaceae</taxon>
        <taxon>Azospirillum</taxon>
    </lineage>
</organism>
<dbReference type="STRING" id="286727.SAMN02982917_2975"/>
<dbReference type="RefSeq" id="WP_085086524.1">
    <property type="nucleotide sequence ID" value="NZ_FXAK01000005.1"/>
</dbReference>
<protein>
    <submittedName>
        <fullName evidence="2">Quinol monooxygenase YgiN</fullName>
    </submittedName>
</protein>
<reference evidence="2 3" key="1">
    <citation type="submission" date="2017-04" db="EMBL/GenBank/DDBJ databases">
        <authorList>
            <person name="Afonso C.L."/>
            <person name="Miller P.J."/>
            <person name="Scott M.A."/>
            <person name="Spackman E."/>
            <person name="Goraichik I."/>
            <person name="Dimitrov K.M."/>
            <person name="Suarez D.L."/>
            <person name="Swayne D.E."/>
        </authorList>
    </citation>
    <scope>NUCLEOTIDE SEQUENCE [LARGE SCALE GENOMIC DNA]</scope>
    <source>
        <strain evidence="2 3">A2P</strain>
    </source>
</reference>
<dbReference type="PANTHER" id="PTHR33336:SF3">
    <property type="entry name" value="ABM DOMAIN-CONTAINING PROTEIN"/>
    <property type="match status" value="1"/>
</dbReference>
<dbReference type="GO" id="GO:0005829">
    <property type="term" value="C:cytosol"/>
    <property type="evidence" value="ECO:0007669"/>
    <property type="project" value="TreeGrafter"/>
</dbReference>
<sequence>MSVPPSDQVQLVAYLVAKPGQEQALADAITAIVPAVLKEPGCLAYSAHVNRERPGTIVMYEVWQDQAALDTHAKGAAFTGLAAQFDTLLGEPLRIELLRRIA</sequence>
<dbReference type="AlphaFoldDB" id="A0A1X7FJU5"/>
<evidence type="ECO:0000313" key="3">
    <source>
        <dbReference type="Proteomes" id="UP000192936"/>
    </source>
</evidence>
<dbReference type="Gene3D" id="3.30.70.100">
    <property type="match status" value="1"/>
</dbReference>
<keyword evidence="2" id="KW-0560">Oxidoreductase</keyword>
<dbReference type="Pfam" id="PF03992">
    <property type="entry name" value="ABM"/>
    <property type="match status" value="1"/>
</dbReference>
<name>A0A1X7FJU5_9PROT</name>
<dbReference type="PANTHER" id="PTHR33336">
    <property type="entry name" value="QUINOL MONOOXYGENASE YGIN-RELATED"/>
    <property type="match status" value="1"/>
</dbReference>
<accession>A0A1X7FJU5</accession>
<dbReference type="PROSITE" id="PS51725">
    <property type="entry name" value="ABM"/>
    <property type="match status" value="1"/>
</dbReference>
<evidence type="ECO:0000313" key="2">
    <source>
        <dbReference type="EMBL" id="SMF53459.1"/>
    </source>
</evidence>
<dbReference type="InterPro" id="IPR007138">
    <property type="entry name" value="ABM_dom"/>
</dbReference>
<proteinExistence type="predicted"/>
<evidence type="ECO:0000259" key="1">
    <source>
        <dbReference type="PROSITE" id="PS51725"/>
    </source>
</evidence>
<dbReference type="InterPro" id="IPR050744">
    <property type="entry name" value="AI-2_Isomerase_LsrG"/>
</dbReference>
<dbReference type="EMBL" id="FXAK01000005">
    <property type="protein sequence ID" value="SMF53459.1"/>
    <property type="molecule type" value="Genomic_DNA"/>
</dbReference>
<dbReference type="Proteomes" id="UP000192936">
    <property type="component" value="Unassembled WGS sequence"/>
</dbReference>
<dbReference type="GO" id="GO:0004497">
    <property type="term" value="F:monooxygenase activity"/>
    <property type="evidence" value="ECO:0007669"/>
    <property type="project" value="UniProtKB-KW"/>
</dbReference>
<feature type="domain" description="ABM" evidence="1">
    <location>
        <begin position="9"/>
        <end position="97"/>
    </location>
</feature>
<keyword evidence="2" id="KW-0503">Monooxygenase</keyword>
<gene>
    <name evidence="2" type="ORF">SAMN02982917_2975</name>
</gene>
<dbReference type="InterPro" id="IPR011008">
    <property type="entry name" value="Dimeric_a/b-barrel"/>
</dbReference>